<protein>
    <recommendedName>
        <fullName evidence="8">DNA recombination protein RmuC</fullName>
    </recommendedName>
</protein>
<evidence type="ECO:0000256" key="2">
    <source>
        <dbReference type="ARBA" id="ARBA00009840"/>
    </source>
</evidence>
<accession>A0A2H0B2B2</accession>
<dbReference type="PANTHER" id="PTHR30563">
    <property type="entry name" value="DNA RECOMBINATION PROTEIN RMUC"/>
    <property type="match status" value="1"/>
</dbReference>
<keyword evidence="5" id="KW-0812">Transmembrane</keyword>
<evidence type="ECO:0000313" key="7">
    <source>
        <dbReference type="Proteomes" id="UP000231081"/>
    </source>
</evidence>
<evidence type="ECO:0000313" key="6">
    <source>
        <dbReference type="EMBL" id="PIP51803.1"/>
    </source>
</evidence>
<evidence type="ECO:0000256" key="1">
    <source>
        <dbReference type="ARBA" id="ARBA00003416"/>
    </source>
</evidence>
<name>A0A2H0B2B2_9BACT</name>
<comment type="function">
    <text evidence="1">Involved in DNA recombination.</text>
</comment>
<proteinExistence type="inferred from homology"/>
<dbReference type="EMBL" id="PCSQ01000133">
    <property type="protein sequence ID" value="PIP51803.1"/>
    <property type="molecule type" value="Genomic_DNA"/>
</dbReference>
<evidence type="ECO:0000256" key="3">
    <source>
        <dbReference type="ARBA" id="ARBA00023054"/>
    </source>
</evidence>
<dbReference type="Proteomes" id="UP000231081">
    <property type="component" value="Unassembled WGS sequence"/>
</dbReference>
<keyword evidence="4" id="KW-0233">DNA recombination</keyword>
<dbReference type="Pfam" id="PF02646">
    <property type="entry name" value="RmuC"/>
    <property type="match status" value="1"/>
</dbReference>
<dbReference type="GO" id="GO:0006310">
    <property type="term" value="P:DNA recombination"/>
    <property type="evidence" value="ECO:0007669"/>
    <property type="project" value="UniProtKB-KW"/>
</dbReference>
<evidence type="ECO:0000256" key="4">
    <source>
        <dbReference type="ARBA" id="ARBA00023172"/>
    </source>
</evidence>
<organism evidence="6 7">
    <name type="scientific">Candidatus Beckwithbacteria bacterium CG23_combo_of_CG06-09_8_20_14_all_47_9</name>
    <dbReference type="NCBI Taxonomy" id="1974498"/>
    <lineage>
        <taxon>Bacteria</taxon>
        <taxon>Candidatus Beckwithiibacteriota</taxon>
    </lineage>
</organism>
<keyword evidence="3" id="KW-0175">Coiled coil</keyword>
<feature type="transmembrane region" description="Helical" evidence="5">
    <location>
        <begin position="6"/>
        <end position="25"/>
    </location>
</feature>
<dbReference type="InterPro" id="IPR003798">
    <property type="entry name" value="DNA_recombination_RmuC"/>
</dbReference>
<gene>
    <name evidence="6" type="ORF">COX09_05135</name>
</gene>
<dbReference type="AlphaFoldDB" id="A0A2H0B2B2"/>
<dbReference type="PANTHER" id="PTHR30563:SF0">
    <property type="entry name" value="DNA RECOMBINATION PROTEIN RMUC"/>
    <property type="match status" value="1"/>
</dbReference>
<reference evidence="6 7" key="1">
    <citation type="submission" date="2017-09" db="EMBL/GenBank/DDBJ databases">
        <title>Depth-based differentiation of microbial function through sediment-hosted aquifers and enrichment of novel symbionts in the deep terrestrial subsurface.</title>
        <authorList>
            <person name="Probst A.J."/>
            <person name="Ladd B."/>
            <person name="Jarett J.K."/>
            <person name="Geller-Mcgrath D.E."/>
            <person name="Sieber C.M."/>
            <person name="Emerson J.B."/>
            <person name="Anantharaman K."/>
            <person name="Thomas B.C."/>
            <person name="Malmstrom R."/>
            <person name="Stieglmeier M."/>
            <person name="Klingl A."/>
            <person name="Woyke T."/>
            <person name="Ryan C.M."/>
            <person name="Banfield J.F."/>
        </authorList>
    </citation>
    <scope>NUCLEOTIDE SEQUENCE [LARGE SCALE GENOMIC DNA]</scope>
    <source>
        <strain evidence="6">CG23_combo_of_CG06-09_8_20_14_all_47_9</strain>
    </source>
</reference>
<evidence type="ECO:0008006" key="8">
    <source>
        <dbReference type="Google" id="ProtNLM"/>
    </source>
</evidence>
<keyword evidence="5" id="KW-1133">Transmembrane helix</keyword>
<comment type="similarity">
    <text evidence="2">Belongs to the RmuC family.</text>
</comment>
<sequence length="309" mass="34991">MTPEFYLLAIAAVIVFLGSIWWLGWRLKPDDNLVKIIDSLQKLSPNLNERLDNSSRYIAQVAREVGQMNELGRSMRDLQVFLQSPKLRGNIGEQVLKDLIAQSFPRGSFHLQYSFKSGDKVDAAIITSAGILPIDSKFPLENFRKMTTADSKLERAQAKREFSRDVKKHIEAISKKYILPEEGTLDLAIMYIPSESVYHEIAGTPELLEFAKAQRIYPVSPNTLYLVLQSLLLSFEGQKIETKTREIFRLLRAVQKDYAKTGSAFDVLGRHINNAYNSFSSAAKSFSLLGQKLDSSRQLELTEKSPKND</sequence>
<comment type="caution">
    <text evidence="6">The sequence shown here is derived from an EMBL/GenBank/DDBJ whole genome shotgun (WGS) entry which is preliminary data.</text>
</comment>
<evidence type="ECO:0000256" key="5">
    <source>
        <dbReference type="SAM" id="Phobius"/>
    </source>
</evidence>
<keyword evidence="5" id="KW-0472">Membrane</keyword>